<reference evidence="1 2" key="1">
    <citation type="journal article" date="2010" name="PLoS Biol.">
        <title>Multi-platform next-generation sequencing of the domestic turkey (Meleagris gallopavo): genome assembly and analysis.</title>
        <authorList>
            <person name="Dalloul R.A."/>
            <person name="Long J.A."/>
            <person name="Zimin A.V."/>
            <person name="Aslam L."/>
            <person name="Beal K."/>
            <person name="Blomberg L.A."/>
            <person name="Bouffard P."/>
            <person name="Burt D.W."/>
            <person name="Crasta O."/>
            <person name="Crooijmans R.P."/>
            <person name="Cooper K."/>
            <person name="Coulombe R.A."/>
            <person name="De S."/>
            <person name="Delany M.E."/>
            <person name="Dodgson J.B."/>
            <person name="Dong J.J."/>
            <person name="Evans C."/>
            <person name="Frederickson K.M."/>
            <person name="Flicek P."/>
            <person name="Florea L."/>
            <person name="Folkerts O."/>
            <person name="Groenen M.A."/>
            <person name="Harkins T.T."/>
            <person name="Herrero J."/>
            <person name="Hoffmann S."/>
            <person name="Megens H.J."/>
            <person name="Jiang A."/>
            <person name="de Jong P."/>
            <person name="Kaiser P."/>
            <person name="Kim H."/>
            <person name="Kim K.W."/>
            <person name="Kim S."/>
            <person name="Langenberger D."/>
            <person name="Lee M.K."/>
            <person name="Lee T."/>
            <person name="Mane S."/>
            <person name="Marcais G."/>
            <person name="Marz M."/>
            <person name="McElroy A.P."/>
            <person name="Modise T."/>
            <person name="Nefedov M."/>
            <person name="Notredame C."/>
            <person name="Paton I.R."/>
            <person name="Payne W.S."/>
            <person name="Pertea G."/>
            <person name="Prickett D."/>
            <person name="Puiu D."/>
            <person name="Qioa D."/>
            <person name="Raineri E."/>
            <person name="Ruffier M."/>
            <person name="Salzberg S.L."/>
            <person name="Schatz M.C."/>
            <person name="Scheuring C."/>
            <person name="Schmidt C.J."/>
            <person name="Schroeder S."/>
            <person name="Searle S.M."/>
            <person name="Smith E.J."/>
            <person name="Smith J."/>
            <person name="Sonstegard T.S."/>
            <person name="Stadler P.F."/>
            <person name="Tafer H."/>
            <person name="Tu Z.J."/>
            <person name="Van Tassell C.P."/>
            <person name="Vilella A.J."/>
            <person name="Williams K.P."/>
            <person name="Yorke J.A."/>
            <person name="Zhang L."/>
            <person name="Zhang H.B."/>
            <person name="Zhang X."/>
            <person name="Zhang Y."/>
            <person name="Reed K.M."/>
        </authorList>
    </citation>
    <scope>NUCLEOTIDE SEQUENCE [LARGE SCALE GENOMIC DNA]</scope>
</reference>
<accession>A0A803XLJ9</accession>
<dbReference type="AlphaFoldDB" id="A0A803XLJ9"/>
<proteinExistence type="predicted"/>
<dbReference type="Ensembl" id="ENSMGAT00000026359.1">
    <property type="protein sequence ID" value="ENSMGAP00000020395.1"/>
    <property type="gene ID" value="ENSMGAG00000019314.1"/>
</dbReference>
<dbReference type="Proteomes" id="UP000001645">
    <property type="component" value="Chromosome 25"/>
</dbReference>
<evidence type="ECO:0000313" key="1">
    <source>
        <dbReference type="Ensembl" id="ENSMGAP00000020395.1"/>
    </source>
</evidence>
<protein>
    <submittedName>
        <fullName evidence="1">Uncharacterized protein</fullName>
    </submittedName>
</protein>
<sequence length="92" mass="9615">EKGLSSDVPVGCTERAGGQSAVLAACSWIKRVRNSGFTLLGEGSPGSVWEMLPSSLLGGMDAQWGTARCCRVLHLQETQREGEPTLAAPVGT</sequence>
<reference evidence="1" key="3">
    <citation type="submission" date="2025-09" db="UniProtKB">
        <authorList>
            <consortium name="Ensembl"/>
        </authorList>
    </citation>
    <scope>IDENTIFICATION</scope>
</reference>
<reference evidence="1" key="2">
    <citation type="submission" date="2025-08" db="UniProtKB">
        <authorList>
            <consortium name="Ensembl"/>
        </authorList>
    </citation>
    <scope>IDENTIFICATION</scope>
</reference>
<keyword evidence="2" id="KW-1185">Reference proteome</keyword>
<evidence type="ECO:0000313" key="2">
    <source>
        <dbReference type="Proteomes" id="UP000001645"/>
    </source>
</evidence>
<dbReference type="InParanoid" id="A0A803XLJ9"/>
<organism evidence="1 2">
    <name type="scientific">Meleagris gallopavo</name>
    <name type="common">Wild turkey</name>
    <dbReference type="NCBI Taxonomy" id="9103"/>
    <lineage>
        <taxon>Eukaryota</taxon>
        <taxon>Metazoa</taxon>
        <taxon>Chordata</taxon>
        <taxon>Craniata</taxon>
        <taxon>Vertebrata</taxon>
        <taxon>Euteleostomi</taxon>
        <taxon>Archelosauria</taxon>
        <taxon>Archosauria</taxon>
        <taxon>Dinosauria</taxon>
        <taxon>Saurischia</taxon>
        <taxon>Theropoda</taxon>
        <taxon>Coelurosauria</taxon>
        <taxon>Aves</taxon>
        <taxon>Neognathae</taxon>
        <taxon>Galloanserae</taxon>
        <taxon>Galliformes</taxon>
        <taxon>Phasianidae</taxon>
        <taxon>Meleagridinae</taxon>
        <taxon>Meleagris</taxon>
    </lineage>
</organism>
<name>A0A803XLJ9_MELGA</name>